<reference evidence="7" key="1">
    <citation type="submission" date="2020-09" db="EMBL/GenBank/DDBJ databases">
        <title>Iningainema tapete sp. nov. (Scytonemataceae, Cyanobacteria) from greenhouses in central Florida (USA) produces two types of nodularin with biosynthetic potential for microcystin-LR and anabaenopeptins.</title>
        <authorList>
            <person name="Berthold D.E."/>
            <person name="Lefler F.W."/>
            <person name="Huang I.-S."/>
            <person name="Abdulla H."/>
            <person name="Zimba P.V."/>
            <person name="Laughinghouse H.D. IV."/>
        </authorList>
    </citation>
    <scope>NUCLEOTIDE SEQUENCE</scope>
    <source>
        <strain evidence="7">BLCCT55</strain>
    </source>
</reference>
<dbReference type="NCBIfam" id="TIGR01766">
    <property type="entry name" value="IS200/IS605 family accessory protein TnpB-like domain"/>
    <property type="match status" value="1"/>
</dbReference>
<dbReference type="AlphaFoldDB" id="A0A8J6XNM9"/>
<keyword evidence="3" id="KW-0238">DNA-binding</keyword>
<dbReference type="NCBIfam" id="NF040570">
    <property type="entry name" value="guided_TnpB"/>
    <property type="match status" value="1"/>
</dbReference>
<dbReference type="Pfam" id="PF07282">
    <property type="entry name" value="Cas12f1-like_TNB"/>
    <property type="match status" value="1"/>
</dbReference>
<evidence type="ECO:0000256" key="4">
    <source>
        <dbReference type="ARBA" id="ARBA00023172"/>
    </source>
</evidence>
<keyword evidence="2" id="KW-0815">Transposition</keyword>
<dbReference type="GO" id="GO:0003677">
    <property type="term" value="F:DNA binding"/>
    <property type="evidence" value="ECO:0007669"/>
    <property type="project" value="UniProtKB-KW"/>
</dbReference>
<feature type="domain" description="Probable transposase IS891/IS1136/IS1341" evidence="5">
    <location>
        <begin position="173"/>
        <end position="283"/>
    </location>
</feature>
<protein>
    <submittedName>
        <fullName evidence="7">IS200/IS605 family element transposase accessory protein TnpB</fullName>
    </submittedName>
</protein>
<dbReference type="InterPro" id="IPR001959">
    <property type="entry name" value="Transposase"/>
</dbReference>
<dbReference type="Pfam" id="PF01385">
    <property type="entry name" value="OrfB_IS605"/>
    <property type="match status" value="1"/>
</dbReference>
<sequence>MQLVERRIIKPSHEAWSRIDEMSFAAKNLYNVANYNCRQAYFNGGEKLVPSYNTLYHLIKDSEQYQALPAKVAQQTLMLVSQNWLAYFAGLEKYQIAPHEFTGKPKPPKYLDKDGRHVLTFTEQATSKTSLAIGLIKLSTIDYVFDSQIVLGRVNIYCQSRIVPKLNHYVLEIVYEVADPAIKQSDQVASIDLGIDNLMAVTSNVPGFQPVLINGRPLKSLNQFYNMKRAQLQSDSGLRTSKRLKHLTTSRNHKVKDYLHRASRVVIDLLVDADITTLVIGKNPDWKRNTQLGRANNQNFVQIPHSQLIAMLSYKGALAGIKVITQEESYTSKSSFLDLDLIPTYGAKPSYWKPSGTRIKRGLYKSKRHLINADVNGSYNILVKAFPDAFGIGDREVLVHPRKINLPGYAPM</sequence>
<evidence type="ECO:0000313" key="7">
    <source>
        <dbReference type="EMBL" id="MBD2776351.1"/>
    </source>
</evidence>
<keyword evidence="4" id="KW-0233">DNA recombination</keyword>
<evidence type="ECO:0000256" key="1">
    <source>
        <dbReference type="ARBA" id="ARBA00008761"/>
    </source>
</evidence>
<keyword evidence="8" id="KW-1185">Reference proteome</keyword>
<dbReference type="GO" id="GO:0032196">
    <property type="term" value="P:transposition"/>
    <property type="evidence" value="ECO:0007669"/>
    <property type="project" value="UniProtKB-KW"/>
</dbReference>
<evidence type="ECO:0000256" key="2">
    <source>
        <dbReference type="ARBA" id="ARBA00022578"/>
    </source>
</evidence>
<dbReference type="Proteomes" id="UP000629098">
    <property type="component" value="Unassembled WGS sequence"/>
</dbReference>
<organism evidence="7 8">
    <name type="scientific">Iningainema tapete BLCC-T55</name>
    <dbReference type="NCBI Taxonomy" id="2748662"/>
    <lineage>
        <taxon>Bacteria</taxon>
        <taxon>Bacillati</taxon>
        <taxon>Cyanobacteriota</taxon>
        <taxon>Cyanophyceae</taxon>
        <taxon>Nostocales</taxon>
        <taxon>Scytonemataceae</taxon>
        <taxon>Iningainema tapete</taxon>
    </lineage>
</organism>
<evidence type="ECO:0000256" key="3">
    <source>
        <dbReference type="ARBA" id="ARBA00023125"/>
    </source>
</evidence>
<dbReference type="EMBL" id="JACXAE010000092">
    <property type="protein sequence ID" value="MBD2776351.1"/>
    <property type="molecule type" value="Genomic_DNA"/>
</dbReference>
<evidence type="ECO:0000313" key="8">
    <source>
        <dbReference type="Proteomes" id="UP000629098"/>
    </source>
</evidence>
<accession>A0A8J6XNM9</accession>
<evidence type="ECO:0000259" key="6">
    <source>
        <dbReference type="Pfam" id="PF07282"/>
    </source>
</evidence>
<name>A0A8J6XNM9_9CYAN</name>
<comment type="similarity">
    <text evidence="1">In the C-terminal section; belongs to the transposase 35 family.</text>
</comment>
<evidence type="ECO:0000259" key="5">
    <source>
        <dbReference type="Pfam" id="PF01385"/>
    </source>
</evidence>
<dbReference type="GO" id="GO:0006310">
    <property type="term" value="P:DNA recombination"/>
    <property type="evidence" value="ECO:0007669"/>
    <property type="project" value="UniProtKB-KW"/>
</dbReference>
<gene>
    <name evidence="7" type="primary">tnpB</name>
    <name evidence="7" type="ORF">ICL16_30915</name>
</gene>
<feature type="domain" description="Cas12f1-like TNB" evidence="6">
    <location>
        <begin position="305"/>
        <end position="381"/>
    </location>
</feature>
<dbReference type="RefSeq" id="WP_190835422.1">
    <property type="nucleotide sequence ID" value="NZ_CAWPPI010000092.1"/>
</dbReference>
<dbReference type="InterPro" id="IPR010095">
    <property type="entry name" value="Cas12f1-like_TNB"/>
</dbReference>
<comment type="caution">
    <text evidence="7">The sequence shown here is derived from an EMBL/GenBank/DDBJ whole genome shotgun (WGS) entry which is preliminary data.</text>
</comment>
<proteinExistence type="inferred from homology"/>